<evidence type="ECO:0008006" key="4">
    <source>
        <dbReference type="Google" id="ProtNLM"/>
    </source>
</evidence>
<accession>A0A6M0CGN7</accession>
<evidence type="ECO:0000256" key="1">
    <source>
        <dbReference type="SAM" id="SignalP"/>
    </source>
</evidence>
<organism evidence="2 3">
    <name type="scientific">Spongiivirga citrea</name>
    <dbReference type="NCBI Taxonomy" id="1481457"/>
    <lineage>
        <taxon>Bacteria</taxon>
        <taxon>Pseudomonadati</taxon>
        <taxon>Bacteroidota</taxon>
        <taxon>Flavobacteriia</taxon>
        <taxon>Flavobacteriales</taxon>
        <taxon>Flavobacteriaceae</taxon>
        <taxon>Spongiivirga</taxon>
    </lineage>
</organism>
<dbReference type="EMBL" id="JAABOQ010000003">
    <property type="protein sequence ID" value="NER17021.1"/>
    <property type="molecule type" value="Genomic_DNA"/>
</dbReference>
<evidence type="ECO:0000313" key="3">
    <source>
        <dbReference type="Proteomes" id="UP000474296"/>
    </source>
</evidence>
<feature type="chain" id="PRO_5026976219" description="DUF4177 domain-containing protein" evidence="1">
    <location>
        <begin position="24"/>
        <end position="112"/>
    </location>
</feature>
<evidence type="ECO:0000313" key="2">
    <source>
        <dbReference type="EMBL" id="NER17021.1"/>
    </source>
</evidence>
<comment type="caution">
    <text evidence="2">The sequence shown here is derived from an EMBL/GenBank/DDBJ whole genome shotgun (WGS) entry which is preliminary data.</text>
</comment>
<sequence>MKKVLTVFLFTVILIGTSAKMVAQEITKYDYLEIIVIQKANNSGKIKRIKVEEQKSLVGKVITIKELEKLKGTSDLLNYMNAANWEFVDRQSVVSEENDPVWMSYIFRKKKG</sequence>
<dbReference type="AlphaFoldDB" id="A0A6M0CGN7"/>
<keyword evidence="1" id="KW-0732">Signal</keyword>
<reference evidence="2 3" key="1">
    <citation type="submission" date="2020-01" db="EMBL/GenBank/DDBJ databases">
        <title>Spongiivirga citrea KCTC 32990T.</title>
        <authorList>
            <person name="Wang G."/>
        </authorList>
    </citation>
    <scope>NUCLEOTIDE SEQUENCE [LARGE SCALE GENOMIC DNA]</scope>
    <source>
        <strain evidence="2 3">KCTC 32990</strain>
    </source>
</reference>
<proteinExistence type="predicted"/>
<feature type="signal peptide" evidence="1">
    <location>
        <begin position="1"/>
        <end position="23"/>
    </location>
</feature>
<dbReference type="RefSeq" id="WP_164030996.1">
    <property type="nucleotide sequence ID" value="NZ_JAABOQ010000003.1"/>
</dbReference>
<dbReference type="Proteomes" id="UP000474296">
    <property type="component" value="Unassembled WGS sequence"/>
</dbReference>
<protein>
    <recommendedName>
        <fullName evidence="4">DUF4177 domain-containing protein</fullName>
    </recommendedName>
</protein>
<gene>
    <name evidence="2" type="ORF">GWK10_07350</name>
</gene>
<keyword evidence="3" id="KW-1185">Reference proteome</keyword>
<name>A0A6M0CGN7_9FLAO</name>